<feature type="domain" description="Nitric oxide synthase (NOS)" evidence="6">
    <location>
        <begin position="63"/>
        <end position="411"/>
    </location>
</feature>
<dbReference type="InterPro" id="IPR050607">
    <property type="entry name" value="NOS"/>
</dbReference>
<name>A0A6N9YFE8_9ACTN</name>
<sequence>MRRSVTECDIPWHSDHRGGGESLPRVTTDSTFAGARTAKEASVTTDGGQRGLPLPPERDFDLDEAETFFQQRAAEDPSAPDPFVRLAAAVREHAERGAFSHTTAELEFGARVAWRNANRCMGRLYWRSLVVRDRRHVRRPDAVANECVEHLRLATNGGRIRPVITIFGADEPGRSAPRIRNEQLVRYAGHRKGAAIVGDPRYEAFTSWAESLGWSGKGSSFDVLPLVIETAGDGITVFDIPEDAVLEVELSHPELPWFAELGLRWHAVPAISSMPLRIGGITYATAPFNGWYLGTEIGSRNLVDPDRYDMLRLVGRRLGLDVTDDRSLWKDRALVEINRAVLASFDEAGVKIADHHAESERFMAFVTKERKAGRVPTAEWSWVVPPMSGATLPVYHDYYDESVHLPGFLAAEPWEPPTTDWGNGCPHRRTAASDTAA</sequence>
<evidence type="ECO:0000256" key="5">
    <source>
        <dbReference type="SAM" id="MobiDB-lite"/>
    </source>
</evidence>
<evidence type="ECO:0000313" key="7">
    <source>
        <dbReference type="EMBL" id="NED93703.1"/>
    </source>
</evidence>
<evidence type="ECO:0000256" key="2">
    <source>
        <dbReference type="ARBA" id="ARBA00022723"/>
    </source>
</evidence>
<dbReference type="InterPro" id="IPR044944">
    <property type="entry name" value="NOS_dom_3"/>
</dbReference>
<dbReference type="InterPro" id="IPR004030">
    <property type="entry name" value="NOS_N"/>
</dbReference>
<dbReference type="Pfam" id="PF02898">
    <property type="entry name" value="NO_synthase"/>
    <property type="match status" value="1"/>
</dbReference>
<organism evidence="7 8">
    <name type="scientific">Phytoactinopolyspora alkaliphila</name>
    <dbReference type="NCBI Taxonomy" id="1783498"/>
    <lineage>
        <taxon>Bacteria</taxon>
        <taxon>Bacillati</taxon>
        <taxon>Actinomycetota</taxon>
        <taxon>Actinomycetes</taxon>
        <taxon>Jiangellales</taxon>
        <taxon>Jiangellaceae</taxon>
        <taxon>Phytoactinopolyspora</taxon>
    </lineage>
</organism>
<reference evidence="7 8" key="1">
    <citation type="submission" date="2020-02" db="EMBL/GenBank/DDBJ databases">
        <authorList>
            <person name="Li X.-J."/>
            <person name="Feng X.-M."/>
        </authorList>
    </citation>
    <scope>NUCLEOTIDE SEQUENCE [LARGE SCALE GENOMIC DNA]</scope>
    <source>
        <strain evidence="7 8">CGMCC 4.7225</strain>
    </source>
</reference>
<dbReference type="Gene3D" id="3.90.1230.10">
    <property type="entry name" value="Nitric Oxide Synthase, Chain A, domain 3"/>
    <property type="match status" value="1"/>
</dbReference>
<evidence type="ECO:0000313" key="8">
    <source>
        <dbReference type="Proteomes" id="UP000469185"/>
    </source>
</evidence>
<protein>
    <submittedName>
        <fullName evidence="7">Nitric oxide synthase oxygenase</fullName>
    </submittedName>
</protein>
<dbReference type="Gene3D" id="3.90.440.10">
    <property type="entry name" value="Nitric Oxide Synthase,Heme Domain,Chain A domain 2"/>
    <property type="match status" value="1"/>
</dbReference>
<feature type="compositionally biased region" description="Basic and acidic residues" evidence="5">
    <location>
        <begin position="1"/>
        <end position="19"/>
    </location>
</feature>
<accession>A0A6N9YFE8</accession>
<feature type="region of interest" description="Disordered" evidence="5">
    <location>
        <begin position="1"/>
        <end position="57"/>
    </location>
</feature>
<feature type="region of interest" description="Disordered" evidence="5">
    <location>
        <begin position="416"/>
        <end position="437"/>
    </location>
</feature>
<evidence type="ECO:0000256" key="3">
    <source>
        <dbReference type="ARBA" id="ARBA00023002"/>
    </source>
</evidence>
<evidence type="ECO:0000259" key="6">
    <source>
        <dbReference type="Pfam" id="PF02898"/>
    </source>
</evidence>
<keyword evidence="4" id="KW-0408">Iron</keyword>
<dbReference type="Proteomes" id="UP000469185">
    <property type="component" value="Unassembled WGS sequence"/>
</dbReference>
<comment type="caution">
    <text evidence="7">The sequence shown here is derived from an EMBL/GenBank/DDBJ whole genome shotgun (WGS) entry which is preliminary data.</text>
</comment>
<keyword evidence="2" id="KW-0479">Metal-binding</keyword>
<proteinExistence type="predicted"/>
<keyword evidence="1" id="KW-0349">Heme</keyword>
<keyword evidence="3" id="KW-0560">Oxidoreductase</keyword>
<evidence type="ECO:0000256" key="1">
    <source>
        <dbReference type="ARBA" id="ARBA00022617"/>
    </source>
</evidence>
<dbReference type="Gene3D" id="3.90.340.10">
    <property type="entry name" value="Nitric Oxide Synthase, Chain A, domain 1"/>
    <property type="match status" value="1"/>
</dbReference>
<dbReference type="GO" id="GO:0006809">
    <property type="term" value="P:nitric oxide biosynthetic process"/>
    <property type="evidence" value="ECO:0007669"/>
    <property type="project" value="InterPro"/>
</dbReference>
<dbReference type="PANTHER" id="PTHR43410">
    <property type="entry name" value="NITRIC OXIDE SYNTHASE OXYGENASE"/>
    <property type="match status" value="1"/>
</dbReference>
<dbReference type="PANTHER" id="PTHR43410:SF1">
    <property type="entry name" value="NITRIC OXIDE SYNTHASE"/>
    <property type="match status" value="1"/>
</dbReference>
<dbReference type="InterPro" id="IPR036119">
    <property type="entry name" value="NOS_N_sf"/>
</dbReference>
<dbReference type="GO" id="GO:0004517">
    <property type="term" value="F:nitric-oxide synthase activity"/>
    <property type="evidence" value="ECO:0007669"/>
    <property type="project" value="InterPro"/>
</dbReference>
<evidence type="ECO:0000256" key="4">
    <source>
        <dbReference type="ARBA" id="ARBA00023004"/>
    </source>
</evidence>
<keyword evidence="8" id="KW-1185">Reference proteome</keyword>
<gene>
    <name evidence="7" type="ORF">G1H11_00050</name>
</gene>
<dbReference type="AlphaFoldDB" id="A0A6N9YFE8"/>
<dbReference type="InterPro" id="IPR044943">
    <property type="entry name" value="NOS_dom_1"/>
</dbReference>
<dbReference type="EMBL" id="JAAGOB010000001">
    <property type="protein sequence ID" value="NED93703.1"/>
    <property type="molecule type" value="Genomic_DNA"/>
</dbReference>
<dbReference type="GO" id="GO:0046872">
    <property type="term" value="F:metal ion binding"/>
    <property type="evidence" value="ECO:0007669"/>
    <property type="project" value="UniProtKB-KW"/>
</dbReference>
<dbReference type="SUPFAM" id="SSF56512">
    <property type="entry name" value="Nitric oxide (NO) synthase oxygenase domain"/>
    <property type="match status" value="1"/>
</dbReference>
<dbReference type="InterPro" id="IPR044940">
    <property type="entry name" value="NOS_dom_2"/>
</dbReference>